<dbReference type="EMBL" id="JBHUII010000001">
    <property type="protein sequence ID" value="MFD2203999.1"/>
    <property type="molecule type" value="Genomic_DNA"/>
</dbReference>
<gene>
    <name evidence="1" type="ORF">ACFSKO_00140</name>
</gene>
<evidence type="ECO:0000313" key="1">
    <source>
        <dbReference type="EMBL" id="MFD2203999.1"/>
    </source>
</evidence>
<comment type="caution">
    <text evidence="1">The sequence shown here is derived from an EMBL/GenBank/DDBJ whole genome shotgun (WGS) entry which is preliminary data.</text>
</comment>
<keyword evidence="2" id="KW-1185">Reference proteome</keyword>
<evidence type="ECO:0000313" key="2">
    <source>
        <dbReference type="Proteomes" id="UP001597294"/>
    </source>
</evidence>
<organism evidence="1 2">
    <name type="scientific">Kiloniella antarctica</name>
    <dbReference type="NCBI Taxonomy" id="1550907"/>
    <lineage>
        <taxon>Bacteria</taxon>
        <taxon>Pseudomonadati</taxon>
        <taxon>Pseudomonadota</taxon>
        <taxon>Alphaproteobacteria</taxon>
        <taxon>Rhodospirillales</taxon>
        <taxon>Kiloniellaceae</taxon>
        <taxon>Kiloniella</taxon>
    </lineage>
</organism>
<sequence length="122" mass="13534">MSKYSFYIGHLRFIANRTERINDDVGLMMDILNSIASQIETQDKFTLEAHELRAGGRALAGLAGFLQKQILPEVVAAQNESGEKEVRWVIDTSMAFTSKVLMHAEISKDQEALTLGLPDSPP</sequence>
<accession>A0ABW5BG06</accession>
<protein>
    <recommendedName>
        <fullName evidence="3">HPt domain-containing protein</fullName>
    </recommendedName>
</protein>
<evidence type="ECO:0008006" key="3">
    <source>
        <dbReference type="Google" id="ProtNLM"/>
    </source>
</evidence>
<reference evidence="2" key="1">
    <citation type="journal article" date="2019" name="Int. J. Syst. Evol. Microbiol.">
        <title>The Global Catalogue of Microorganisms (GCM) 10K type strain sequencing project: providing services to taxonomists for standard genome sequencing and annotation.</title>
        <authorList>
            <consortium name="The Broad Institute Genomics Platform"/>
            <consortium name="The Broad Institute Genome Sequencing Center for Infectious Disease"/>
            <person name="Wu L."/>
            <person name="Ma J."/>
        </authorList>
    </citation>
    <scope>NUCLEOTIDE SEQUENCE [LARGE SCALE GENOMIC DNA]</scope>
    <source>
        <strain evidence="2">CGMCC 4.7192</strain>
    </source>
</reference>
<proteinExistence type="predicted"/>
<dbReference type="RefSeq" id="WP_380247107.1">
    <property type="nucleotide sequence ID" value="NZ_JBHUII010000001.1"/>
</dbReference>
<dbReference type="Proteomes" id="UP001597294">
    <property type="component" value="Unassembled WGS sequence"/>
</dbReference>
<name>A0ABW5BG06_9PROT</name>